<evidence type="ECO:0000259" key="4">
    <source>
        <dbReference type="PROSITE" id="PS51898"/>
    </source>
</evidence>
<sequence>MGLALAVVRDVREVRAPTSPEELVDFETDVLAGFVLARASAGLADSTIRGDVGHLDQVRAWLGKPLWDMEPTDGDAYFGRVLRGVPSGTRLARAQAITTYFSYLELRHQVEIHAMTGRVVACPLDEMNRPRGAKQAKLRIPPTAAETMTLFAGWSAELATCRKYAPTARNYAAARLMAEVGLRVNEVCGLDLSDVKWHLGRFGKIHVRHGKGSRGSGPKERMVPLINGADRTLRWYVEDVWGHFDDDHTRPGAPLFPSERCNGDGSCSRVGDDALRRGLAAAARDHLPSWPGALTPHVLRHYCASQLYHDGMDLIAIQELLGHSWIATTMRYVHVHRTRIEDAWAAGQLRAARRLEGLI</sequence>
<organism evidence="5 6">
    <name type="scientific">Amycolatopsis endophytica</name>
    <dbReference type="NCBI Taxonomy" id="860233"/>
    <lineage>
        <taxon>Bacteria</taxon>
        <taxon>Bacillati</taxon>
        <taxon>Actinomycetota</taxon>
        <taxon>Actinomycetes</taxon>
        <taxon>Pseudonocardiales</taxon>
        <taxon>Pseudonocardiaceae</taxon>
        <taxon>Amycolatopsis</taxon>
    </lineage>
</organism>
<proteinExistence type="predicted"/>
<dbReference type="RefSeq" id="WP_312860857.1">
    <property type="nucleotide sequence ID" value="NZ_JACCFK010000001.1"/>
</dbReference>
<evidence type="ECO:0000256" key="1">
    <source>
        <dbReference type="ARBA" id="ARBA00004496"/>
    </source>
</evidence>
<accession>A0A853AVJ9</accession>
<protein>
    <submittedName>
        <fullName evidence="5">Site-specific recombinase XerD</fullName>
    </submittedName>
</protein>
<dbReference type="PANTHER" id="PTHR30349:SF77">
    <property type="entry name" value="TYROSINE RECOMBINASE XERC"/>
    <property type="match status" value="1"/>
</dbReference>
<dbReference type="GO" id="GO:0003677">
    <property type="term" value="F:DNA binding"/>
    <property type="evidence" value="ECO:0007669"/>
    <property type="project" value="InterPro"/>
</dbReference>
<keyword evidence="2" id="KW-0229">DNA integration</keyword>
<dbReference type="PROSITE" id="PS51898">
    <property type="entry name" value="TYR_RECOMBINASE"/>
    <property type="match status" value="1"/>
</dbReference>
<name>A0A853AVJ9_9PSEU</name>
<dbReference type="GO" id="GO:0005737">
    <property type="term" value="C:cytoplasm"/>
    <property type="evidence" value="ECO:0007669"/>
    <property type="project" value="UniProtKB-SubCell"/>
</dbReference>
<dbReference type="EMBL" id="JACCFK010000001">
    <property type="protein sequence ID" value="NYI86690.1"/>
    <property type="molecule type" value="Genomic_DNA"/>
</dbReference>
<dbReference type="GO" id="GO:0006310">
    <property type="term" value="P:DNA recombination"/>
    <property type="evidence" value="ECO:0007669"/>
    <property type="project" value="UniProtKB-KW"/>
</dbReference>
<keyword evidence="3" id="KW-0233">DNA recombination</keyword>
<dbReference type="AlphaFoldDB" id="A0A853AVJ9"/>
<feature type="domain" description="Tyr recombinase" evidence="4">
    <location>
        <begin position="143"/>
        <end position="345"/>
    </location>
</feature>
<dbReference type="SUPFAM" id="SSF56349">
    <property type="entry name" value="DNA breaking-rejoining enzymes"/>
    <property type="match status" value="1"/>
</dbReference>
<evidence type="ECO:0000256" key="3">
    <source>
        <dbReference type="ARBA" id="ARBA00023172"/>
    </source>
</evidence>
<dbReference type="InterPro" id="IPR011010">
    <property type="entry name" value="DNA_brk_join_enz"/>
</dbReference>
<dbReference type="GO" id="GO:0015074">
    <property type="term" value="P:DNA integration"/>
    <property type="evidence" value="ECO:0007669"/>
    <property type="project" value="UniProtKB-KW"/>
</dbReference>
<dbReference type="InterPro" id="IPR050090">
    <property type="entry name" value="Tyrosine_recombinase_XerCD"/>
</dbReference>
<dbReference type="Gene3D" id="1.10.443.10">
    <property type="entry name" value="Intergrase catalytic core"/>
    <property type="match status" value="1"/>
</dbReference>
<dbReference type="InterPro" id="IPR013762">
    <property type="entry name" value="Integrase-like_cat_sf"/>
</dbReference>
<comment type="caution">
    <text evidence="5">The sequence shown here is derived from an EMBL/GenBank/DDBJ whole genome shotgun (WGS) entry which is preliminary data.</text>
</comment>
<dbReference type="PANTHER" id="PTHR30349">
    <property type="entry name" value="PHAGE INTEGRASE-RELATED"/>
    <property type="match status" value="1"/>
</dbReference>
<dbReference type="CDD" id="cd00397">
    <property type="entry name" value="DNA_BRE_C"/>
    <property type="match status" value="1"/>
</dbReference>
<evidence type="ECO:0000313" key="6">
    <source>
        <dbReference type="Proteomes" id="UP000549616"/>
    </source>
</evidence>
<dbReference type="Pfam" id="PF00589">
    <property type="entry name" value="Phage_integrase"/>
    <property type="match status" value="1"/>
</dbReference>
<dbReference type="InterPro" id="IPR002104">
    <property type="entry name" value="Integrase_catalytic"/>
</dbReference>
<keyword evidence="6" id="KW-1185">Reference proteome</keyword>
<evidence type="ECO:0000256" key="2">
    <source>
        <dbReference type="ARBA" id="ARBA00022908"/>
    </source>
</evidence>
<dbReference type="Proteomes" id="UP000549616">
    <property type="component" value="Unassembled WGS sequence"/>
</dbReference>
<gene>
    <name evidence="5" type="ORF">HNR02_000013</name>
</gene>
<reference evidence="5 6" key="1">
    <citation type="submission" date="2020-07" db="EMBL/GenBank/DDBJ databases">
        <title>Sequencing the genomes of 1000 actinobacteria strains.</title>
        <authorList>
            <person name="Klenk H.-P."/>
        </authorList>
    </citation>
    <scope>NUCLEOTIDE SEQUENCE [LARGE SCALE GENOMIC DNA]</scope>
    <source>
        <strain evidence="5 6">DSM 104006</strain>
    </source>
</reference>
<evidence type="ECO:0000313" key="5">
    <source>
        <dbReference type="EMBL" id="NYI86690.1"/>
    </source>
</evidence>
<comment type="subcellular location">
    <subcellularLocation>
        <location evidence="1">Cytoplasm</location>
    </subcellularLocation>
</comment>